<proteinExistence type="predicted"/>
<organism evidence="2 3">
    <name type="scientific">Pleurodeles waltl</name>
    <name type="common">Iberian ribbed newt</name>
    <dbReference type="NCBI Taxonomy" id="8319"/>
    <lineage>
        <taxon>Eukaryota</taxon>
        <taxon>Metazoa</taxon>
        <taxon>Chordata</taxon>
        <taxon>Craniata</taxon>
        <taxon>Vertebrata</taxon>
        <taxon>Euteleostomi</taxon>
        <taxon>Amphibia</taxon>
        <taxon>Batrachia</taxon>
        <taxon>Caudata</taxon>
        <taxon>Salamandroidea</taxon>
        <taxon>Salamandridae</taxon>
        <taxon>Pleurodelinae</taxon>
        <taxon>Pleurodeles</taxon>
    </lineage>
</organism>
<dbReference type="AlphaFoldDB" id="A0AAV7N2H5"/>
<reference evidence="2" key="1">
    <citation type="journal article" date="2022" name="bioRxiv">
        <title>Sequencing and chromosome-scale assembly of the giantPleurodeles waltlgenome.</title>
        <authorList>
            <person name="Brown T."/>
            <person name="Elewa A."/>
            <person name="Iarovenko S."/>
            <person name="Subramanian E."/>
            <person name="Araus A.J."/>
            <person name="Petzold A."/>
            <person name="Susuki M."/>
            <person name="Suzuki K.-i.T."/>
            <person name="Hayashi T."/>
            <person name="Toyoda A."/>
            <person name="Oliveira C."/>
            <person name="Osipova E."/>
            <person name="Leigh N.D."/>
            <person name="Simon A."/>
            <person name="Yun M.H."/>
        </authorList>
    </citation>
    <scope>NUCLEOTIDE SEQUENCE</scope>
    <source>
        <strain evidence="2">20211129_DDA</strain>
        <tissue evidence="2">Liver</tissue>
    </source>
</reference>
<dbReference type="EMBL" id="JANPWB010000013">
    <property type="protein sequence ID" value="KAJ1106850.1"/>
    <property type="molecule type" value="Genomic_DNA"/>
</dbReference>
<keyword evidence="3" id="KW-1185">Reference proteome</keyword>
<sequence>MALPSDTKTRFGSGCERERQAQGIGVEGRESRSEVQGEETVKIQGGGPDPLHTPNFRKQQARESARAHCEHSDRVRGRSRQRARPSVTTAQFVSNPRMSPRGSP</sequence>
<evidence type="ECO:0000256" key="1">
    <source>
        <dbReference type="SAM" id="MobiDB-lite"/>
    </source>
</evidence>
<feature type="compositionally biased region" description="Polar residues" evidence="1">
    <location>
        <begin position="86"/>
        <end position="97"/>
    </location>
</feature>
<feature type="compositionally biased region" description="Basic and acidic residues" evidence="1">
    <location>
        <begin position="60"/>
        <end position="76"/>
    </location>
</feature>
<protein>
    <submittedName>
        <fullName evidence="2">Uncharacterized protein</fullName>
    </submittedName>
</protein>
<comment type="caution">
    <text evidence="2">The sequence shown here is derived from an EMBL/GenBank/DDBJ whole genome shotgun (WGS) entry which is preliminary data.</text>
</comment>
<evidence type="ECO:0000313" key="2">
    <source>
        <dbReference type="EMBL" id="KAJ1106850.1"/>
    </source>
</evidence>
<evidence type="ECO:0000313" key="3">
    <source>
        <dbReference type="Proteomes" id="UP001066276"/>
    </source>
</evidence>
<accession>A0AAV7N2H5</accession>
<gene>
    <name evidence="2" type="ORF">NDU88_004248</name>
</gene>
<dbReference type="Proteomes" id="UP001066276">
    <property type="component" value="Chromosome 9"/>
</dbReference>
<feature type="compositionally biased region" description="Basic and acidic residues" evidence="1">
    <location>
        <begin position="27"/>
        <end position="41"/>
    </location>
</feature>
<name>A0AAV7N2H5_PLEWA</name>
<feature type="region of interest" description="Disordered" evidence="1">
    <location>
        <begin position="1"/>
        <end position="104"/>
    </location>
</feature>